<dbReference type="Pfam" id="PF14238">
    <property type="entry name" value="DUF4340"/>
    <property type="match status" value="1"/>
</dbReference>
<organism evidence="3">
    <name type="scientific">Thermodesulfatator atlanticus</name>
    <dbReference type="NCBI Taxonomy" id="501497"/>
    <lineage>
        <taxon>Bacteria</taxon>
        <taxon>Pseudomonadati</taxon>
        <taxon>Thermodesulfobacteriota</taxon>
        <taxon>Thermodesulfobacteria</taxon>
        <taxon>Thermodesulfobacteriales</taxon>
        <taxon>Thermodesulfatatoraceae</taxon>
        <taxon>Thermodesulfatator</taxon>
    </lineage>
</organism>
<comment type="caution">
    <text evidence="3">The sequence shown here is derived from an EMBL/GenBank/DDBJ whole genome shotgun (WGS) entry which is preliminary data.</text>
</comment>
<keyword evidence="1" id="KW-1133">Transmembrane helix</keyword>
<evidence type="ECO:0000256" key="1">
    <source>
        <dbReference type="SAM" id="Phobius"/>
    </source>
</evidence>
<accession>A0A7V5U2G5</accession>
<gene>
    <name evidence="3" type="ORF">ENJ96_04270</name>
</gene>
<proteinExistence type="predicted"/>
<protein>
    <submittedName>
        <fullName evidence="3">DUF4340 domain-containing protein</fullName>
    </submittedName>
</protein>
<evidence type="ECO:0000313" key="3">
    <source>
        <dbReference type="EMBL" id="HHI97046.1"/>
    </source>
</evidence>
<dbReference type="InterPro" id="IPR025641">
    <property type="entry name" value="DUF4340"/>
</dbReference>
<feature type="transmembrane region" description="Helical" evidence="1">
    <location>
        <begin position="30"/>
        <end position="48"/>
    </location>
</feature>
<keyword evidence="1" id="KW-0472">Membrane</keyword>
<dbReference type="Proteomes" id="UP000886101">
    <property type="component" value="Unassembled WGS sequence"/>
</dbReference>
<feature type="domain" description="DUF4340" evidence="2">
    <location>
        <begin position="92"/>
        <end position="272"/>
    </location>
</feature>
<dbReference type="AlphaFoldDB" id="A0A7V5U2G5"/>
<reference evidence="3" key="1">
    <citation type="journal article" date="2020" name="mSystems">
        <title>Genome- and Community-Level Interaction Insights into Carbon Utilization and Element Cycling Functions of Hydrothermarchaeota in Hydrothermal Sediment.</title>
        <authorList>
            <person name="Zhou Z."/>
            <person name="Liu Y."/>
            <person name="Xu W."/>
            <person name="Pan J."/>
            <person name="Luo Z.H."/>
            <person name="Li M."/>
        </authorList>
    </citation>
    <scope>NUCLEOTIDE SEQUENCE [LARGE SCALE GENOMIC DNA]</scope>
    <source>
        <strain evidence="3">HyVt-533</strain>
    </source>
</reference>
<keyword evidence="1" id="KW-0812">Transmembrane</keyword>
<name>A0A7V5U2G5_9BACT</name>
<sequence>MDPAWRLARGQEAPAPGKIFEAEGKMSRKVLALLGIFFAFSFLFYLGTTREHQEGLKSLLKPLGAPSFKEADEIELSYQGKGFRLKKEGEEWVILSDFKKPARQATVTELLETLADLHGEVRAKGKRYFSRFGVSEREALHLVLKKDGQELAHFLIGKRGPQWESSFLRLKGSQEIYLVPVNLLAKLDIWEEGPEVPQDKAFVDLEVLSLPVKEIKTLSLTGPQGGWTLRREGSKFVFTKDGREKEIAPAQAEKFMRKLFPLLAEEVVAPESFKEKGALRLSYELRNGLKGELEISCASKECLVRKKGFVFRVKRENLAPLFKPFEGKD</sequence>
<evidence type="ECO:0000259" key="2">
    <source>
        <dbReference type="Pfam" id="PF14238"/>
    </source>
</evidence>
<dbReference type="EMBL" id="DROK01000129">
    <property type="protein sequence ID" value="HHI97046.1"/>
    <property type="molecule type" value="Genomic_DNA"/>
</dbReference>